<evidence type="ECO:0000313" key="2">
    <source>
        <dbReference type="EMBL" id="GMF23461.1"/>
    </source>
</evidence>
<name>A0A9W6WZ29_9STRA</name>
<accession>A0A9W6WZ29</accession>
<proteinExistence type="predicted"/>
<keyword evidence="3" id="KW-1185">Reference proteome</keyword>
<reference evidence="2" key="1">
    <citation type="submission" date="2023-04" db="EMBL/GenBank/DDBJ databases">
        <title>Phytophthora fragariaefolia NBRC 109709.</title>
        <authorList>
            <person name="Ichikawa N."/>
            <person name="Sato H."/>
            <person name="Tonouchi N."/>
        </authorList>
    </citation>
    <scope>NUCLEOTIDE SEQUENCE</scope>
    <source>
        <strain evidence="2">NBRC 109709</strain>
    </source>
</reference>
<protein>
    <submittedName>
        <fullName evidence="2">Unnamed protein product</fullName>
    </submittedName>
</protein>
<organism evidence="2 3">
    <name type="scientific">Phytophthora fragariaefolia</name>
    <dbReference type="NCBI Taxonomy" id="1490495"/>
    <lineage>
        <taxon>Eukaryota</taxon>
        <taxon>Sar</taxon>
        <taxon>Stramenopiles</taxon>
        <taxon>Oomycota</taxon>
        <taxon>Peronosporomycetes</taxon>
        <taxon>Peronosporales</taxon>
        <taxon>Peronosporaceae</taxon>
        <taxon>Phytophthora</taxon>
    </lineage>
</organism>
<dbReference type="AlphaFoldDB" id="A0A9W6WZ29"/>
<sequence>MEVINRLGQNSYDCHAPNHDPNALRQQSRVCRGNHTWEYPQDSGRCCQVGRCKGDRPAHRGVVRDDREREEQVEKADGLAGHARVIEGSERGHNEGHDAELERPRDDTLCVVLQHLQPQRRHAAANARRRQEDEENLDAVRRLILVVDGEVDARDVREAKDKLPSRHKRQQIPPHRGEFSGI</sequence>
<gene>
    <name evidence="2" type="ORF">Pfra01_000371400</name>
</gene>
<comment type="caution">
    <text evidence="2">The sequence shown here is derived from an EMBL/GenBank/DDBJ whole genome shotgun (WGS) entry which is preliminary data.</text>
</comment>
<feature type="region of interest" description="Disordered" evidence="1">
    <location>
        <begin position="159"/>
        <end position="182"/>
    </location>
</feature>
<evidence type="ECO:0000313" key="3">
    <source>
        <dbReference type="Proteomes" id="UP001165121"/>
    </source>
</evidence>
<evidence type="ECO:0000256" key="1">
    <source>
        <dbReference type="SAM" id="MobiDB-lite"/>
    </source>
</evidence>
<dbReference type="Proteomes" id="UP001165121">
    <property type="component" value="Unassembled WGS sequence"/>
</dbReference>
<feature type="region of interest" description="Disordered" evidence="1">
    <location>
        <begin position="73"/>
        <end position="102"/>
    </location>
</feature>
<feature type="compositionally biased region" description="Basic and acidic residues" evidence="1">
    <location>
        <begin position="84"/>
        <end position="102"/>
    </location>
</feature>
<dbReference type="EMBL" id="BSXT01000289">
    <property type="protein sequence ID" value="GMF23461.1"/>
    <property type="molecule type" value="Genomic_DNA"/>
</dbReference>